<keyword evidence="3" id="KW-0408">Iron</keyword>
<sequence>MNRFIAINPDACIGCGTCRAACSEGHREAGLQAEPRLSLVMTRDVSAAVTCHHCEGAPCLQVCPVNAIEKEDGAVHVSEQRCIGCKLCAIVCPFGAIHPSGTSIAGVAGVKVSTPTYPASLDPLLRWEIGVYTRAVKCDLCSYDEAGPRCVPACPTDALVYVEPRDVVEAGKGKRLAAAAGNDAMQPEIAAIRRTR</sequence>
<reference evidence="6 7" key="1">
    <citation type="submission" date="2020-10" db="EMBL/GenBank/DDBJ databases">
        <title>Eggerthella sp. nov., isolated from human feces.</title>
        <authorList>
            <person name="Yajun G."/>
        </authorList>
    </citation>
    <scope>NUCLEOTIDE SEQUENCE [LARGE SCALE GENOMIC DNA]</scope>
    <source>
        <strain evidence="6 7">HF-1101</strain>
    </source>
</reference>
<dbReference type="Proteomes" id="UP000478463">
    <property type="component" value="Chromosome"/>
</dbReference>
<dbReference type="PANTHER" id="PTHR42859:SF16">
    <property type="entry name" value="FORMATE HYDROGENLYASE SUBUNIT 2-RELATED"/>
    <property type="match status" value="1"/>
</dbReference>
<accession>A0A6L7ISN6</accession>
<dbReference type="Pfam" id="PF00037">
    <property type="entry name" value="Fer4"/>
    <property type="match status" value="1"/>
</dbReference>
<dbReference type="GO" id="GO:0046872">
    <property type="term" value="F:metal ion binding"/>
    <property type="evidence" value="ECO:0007669"/>
    <property type="project" value="UniProtKB-KW"/>
</dbReference>
<dbReference type="GO" id="GO:0051539">
    <property type="term" value="F:4 iron, 4 sulfur cluster binding"/>
    <property type="evidence" value="ECO:0007669"/>
    <property type="project" value="UniProtKB-KW"/>
</dbReference>
<dbReference type="CDD" id="cd10554">
    <property type="entry name" value="HycB_like"/>
    <property type="match status" value="1"/>
</dbReference>
<dbReference type="InterPro" id="IPR017900">
    <property type="entry name" value="4Fe4S_Fe_S_CS"/>
</dbReference>
<evidence type="ECO:0000313" key="6">
    <source>
        <dbReference type="EMBL" id="QOS66791.1"/>
    </source>
</evidence>
<dbReference type="Pfam" id="PF12797">
    <property type="entry name" value="Fer4_2"/>
    <property type="match status" value="1"/>
</dbReference>
<keyword evidence="2" id="KW-0479">Metal-binding</keyword>
<organism evidence="6 7">
    <name type="scientific">Eggerthella guodeyinii</name>
    <dbReference type="NCBI Taxonomy" id="2690837"/>
    <lineage>
        <taxon>Bacteria</taxon>
        <taxon>Bacillati</taxon>
        <taxon>Actinomycetota</taxon>
        <taxon>Coriobacteriia</taxon>
        <taxon>Eggerthellales</taxon>
        <taxon>Eggerthellaceae</taxon>
        <taxon>Eggerthella</taxon>
    </lineage>
</organism>
<dbReference type="EMBL" id="CP063310">
    <property type="protein sequence ID" value="QOS66791.1"/>
    <property type="molecule type" value="Genomic_DNA"/>
</dbReference>
<feature type="domain" description="4Fe-4S ferredoxin-type" evidence="5">
    <location>
        <begin position="41"/>
        <end position="72"/>
    </location>
</feature>
<evidence type="ECO:0000256" key="3">
    <source>
        <dbReference type="ARBA" id="ARBA00023004"/>
    </source>
</evidence>
<gene>
    <name evidence="6" type="ORF">GS424_009485</name>
</gene>
<evidence type="ECO:0000313" key="7">
    <source>
        <dbReference type="Proteomes" id="UP000478463"/>
    </source>
</evidence>
<dbReference type="AlphaFoldDB" id="A0A6L7ISN6"/>
<dbReference type="SUPFAM" id="SSF54862">
    <property type="entry name" value="4Fe-4S ferredoxins"/>
    <property type="match status" value="1"/>
</dbReference>
<evidence type="ECO:0000259" key="5">
    <source>
        <dbReference type="PROSITE" id="PS51379"/>
    </source>
</evidence>
<evidence type="ECO:0000256" key="1">
    <source>
        <dbReference type="ARBA" id="ARBA00022485"/>
    </source>
</evidence>
<evidence type="ECO:0000256" key="2">
    <source>
        <dbReference type="ARBA" id="ARBA00022723"/>
    </source>
</evidence>
<dbReference type="InterPro" id="IPR017896">
    <property type="entry name" value="4Fe4S_Fe-S-bd"/>
</dbReference>
<name>A0A6L7ISN6_9ACTN</name>
<dbReference type="PROSITE" id="PS00198">
    <property type="entry name" value="4FE4S_FER_1"/>
    <property type="match status" value="1"/>
</dbReference>
<feature type="domain" description="4Fe-4S ferredoxin-type" evidence="5">
    <location>
        <begin position="3"/>
        <end position="32"/>
    </location>
</feature>
<dbReference type="KEGG" id="egd:GS424_009485"/>
<evidence type="ECO:0000256" key="4">
    <source>
        <dbReference type="ARBA" id="ARBA00023014"/>
    </source>
</evidence>
<protein>
    <submittedName>
        <fullName evidence="6">4Fe-4S dicluster domain-containing protein</fullName>
    </submittedName>
</protein>
<feature type="domain" description="4Fe-4S ferredoxin-type" evidence="5">
    <location>
        <begin position="73"/>
        <end position="102"/>
    </location>
</feature>
<keyword evidence="1" id="KW-0004">4Fe-4S</keyword>
<dbReference type="InterPro" id="IPR050294">
    <property type="entry name" value="RnfB_subfamily"/>
</dbReference>
<dbReference type="Gene3D" id="3.30.70.20">
    <property type="match status" value="2"/>
</dbReference>
<proteinExistence type="predicted"/>
<keyword evidence="4" id="KW-0411">Iron-sulfur</keyword>
<dbReference type="PROSITE" id="PS51379">
    <property type="entry name" value="4FE4S_FER_2"/>
    <property type="match status" value="3"/>
</dbReference>
<dbReference type="RefSeq" id="WP_160942426.1">
    <property type="nucleotide sequence ID" value="NZ_CP063310.1"/>
</dbReference>
<dbReference type="PANTHER" id="PTHR42859">
    <property type="entry name" value="OXIDOREDUCTASE"/>
    <property type="match status" value="1"/>
</dbReference>